<dbReference type="Gene3D" id="1.10.10.10">
    <property type="entry name" value="Winged helix-like DNA-binding domain superfamily/Winged helix DNA-binding domain"/>
    <property type="match status" value="1"/>
</dbReference>
<dbReference type="Proteomes" id="UP000570514">
    <property type="component" value="Unassembled WGS sequence"/>
</dbReference>
<dbReference type="AlphaFoldDB" id="A0A846MZJ5"/>
<dbReference type="PANTHER" id="PTHR42756:SF1">
    <property type="entry name" value="TRANSCRIPTIONAL REPRESSOR OF EMRAB OPERON"/>
    <property type="match status" value="1"/>
</dbReference>
<gene>
    <name evidence="5" type="ORF">FHS83_001987</name>
</gene>
<dbReference type="PANTHER" id="PTHR42756">
    <property type="entry name" value="TRANSCRIPTIONAL REGULATOR, MARR"/>
    <property type="match status" value="1"/>
</dbReference>
<evidence type="ECO:0000256" key="2">
    <source>
        <dbReference type="ARBA" id="ARBA00023125"/>
    </source>
</evidence>
<keyword evidence="1" id="KW-0805">Transcription regulation</keyword>
<dbReference type="SUPFAM" id="SSF46785">
    <property type="entry name" value="Winged helix' DNA-binding domain"/>
    <property type="match status" value="1"/>
</dbReference>
<dbReference type="RefSeq" id="WP_167082823.1">
    <property type="nucleotide sequence ID" value="NZ_BAAADC010000001.1"/>
</dbReference>
<dbReference type="GO" id="GO:0003677">
    <property type="term" value="F:DNA binding"/>
    <property type="evidence" value="ECO:0007669"/>
    <property type="project" value="UniProtKB-KW"/>
</dbReference>
<dbReference type="PRINTS" id="PR00598">
    <property type="entry name" value="HTHMARR"/>
</dbReference>
<dbReference type="InterPro" id="IPR000835">
    <property type="entry name" value="HTH_MarR-typ"/>
</dbReference>
<dbReference type="Pfam" id="PF12802">
    <property type="entry name" value="MarR_2"/>
    <property type="match status" value="1"/>
</dbReference>
<dbReference type="EMBL" id="JAASRM010000001">
    <property type="protein sequence ID" value="NIK88669.1"/>
    <property type="molecule type" value="Genomic_DNA"/>
</dbReference>
<evidence type="ECO:0000259" key="4">
    <source>
        <dbReference type="PROSITE" id="PS50995"/>
    </source>
</evidence>
<dbReference type="InterPro" id="IPR036390">
    <property type="entry name" value="WH_DNA-bd_sf"/>
</dbReference>
<evidence type="ECO:0000256" key="3">
    <source>
        <dbReference type="ARBA" id="ARBA00023163"/>
    </source>
</evidence>
<dbReference type="PROSITE" id="PS50995">
    <property type="entry name" value="HTH_MARR_2"/>
    <property type="match status" value="1"/>
</dbReference>
<dbReference type="InterPro" id="IPR036388">
    <property type="entry name" value="WH-like_DNA-bd_sf"/>
</dbReference>
<proteinExistence type="predicted"/>
<reference evidence="5 6" key="1">
    <citation type="submission" date="2020-03" db="EMBL/GenBank/DDBJ databases">
        <title>Genomic Encyclopedia of Type Strains, Phase IV (KMG-IV): sequencing the most valuable type-strain genomes for metagenomic binning, comparative biology and taxonomic classification.</title>
        <authorList>
            <person name="Goeker M."/>
        </authorList>
    </citation>
    <scope>NUCLEOTIDE SEQUENCE [LARGE SCALE GENOMIC DNA]</scope>
    <source>
        <strain evidence="5 6">DSM 19867</strain>
    </source>
</reference>
<comment type="caution">
    <text evidence="5">The sequence shown here is derived from an EMBL/GenBank/DDBJ whole genome shotgun (WGS) entry which is preliminary data.</text>
</comment>
<keyword evidence="3" id="KW-0804">Transcription</keyword>
<dbReference type="SMART" id="SM00347">
    <property type="entry name" value="HTH_MARR"/>
    <property type="match status" value="1"/>
</dbReference>
<protein>
    <submittedName>
        <fullName evidence="5">DNA-binding MarR family transcriptional regulator</fullName>
    </submittedName>
</protein>
<sequence length="170" mass="18484">MKGQRKGNGGFELAEAPSHLIKRCQQYFGDLYAREAGSCELTKQQFTVLAALENNEGVSQTALVEMTGIDRSTLAEMVRRMLERGLVSRERTEKDARANAVAITTNGRKALRVARSAADRAEKALLEPLPPSERAKFIKALSAIASAGEEFAANGGPVKPRAKATRKRRG</sequence>
<evidence type="ECO:0000256" key="1">
    <source>
        <dbReference type="ARBA" id="ARBA00023015"/>
    </source>
</evidence>
<evidence type="ECO:0000313" key="6">
    <source>
        <dbReference type="Proteomes" id="UP000570514"/>
    </source>
</evidence>
<feature type="domain" description="HTH marR-type" evidence="4">
    <location>
        <begin position="14"/>
        <end position="146"/>
    </location>
</feature>
<name>A0A846MZJ5_9PROT</name>
<keyword evidence="2 5" id="KW-0238">DNA-binding</keyword>
<evidence type="ECO:0000313" key="5">
    <source>
        <dbReference type="EMBL" id="NIK88669.1"/>
    </source>
</evidence>
<keyword evidence="6" id="KW-1185">Reference proteome</keyword>
<organism evidence="5 6">
    <name type="scientific">Rhizomicrobium palustre</name>
    <dbReference type="NCBI Taxonomy" id="189966"/>
    <lineage>
        <taxon>Bacteria</taxon>
        <taxon>Pseudomonadati</taxon>
        <taxon>Pseudomonadota</taxon>
        <taxon>Alphaproteobacteria</taxon>
        <taxon>Micropepsales</taxon>
        <taxon>Micropepsaceae</taxon>
        <taxon>Rhizomicrobium</taxon>
    </lineage>
</organism>
<accession>A0A846MZJ5</accession>
<dbReference type="GO" id="GO:0003700">
    <property type="term" value="F:DNA-binding transcription factor activity"/>
    <property type="evidence" value="ECO:0007669"/>
    <property type="project" value="InterPro"/>
</dbReference>